<proteinExistence type="predicted"/>
<dbReference type="PANTHER" id="PTHR47738:SF1">
    <property type="entry name" value="NITROGEN REGULATORY PROTEIN"/>
    <property type="match status" value="1"/>
</dbReference>
<protein>
    <submittedName>
        <fullName evidence="2">PTS sugar transporter subunit IIA</fullName>
    </submittedName>
</protein>
<gene>
    <name evidence="2" type="ORF">CCR82_14215</name>
</gene>
<dbReference type="InterPro" id="IPR016152">
    <property type="entry name" value="PTrfase/Anion_transptr"/>
</dbReference>
<dbReference type="InterPro" id="IPR002178">
    <property type="entry name" value="PTS_EIIA_type-2_dom"/>
</dbReference>
<dbReference type="CDD" id="cd00211">
    <property type="entry name" value="PTS_IIA_fru"/>
    <property type="match status" value="1"/>
</dbReference>
<keyword evidence="2" id="KW-0762">Sugar transport</keyword>
<dbReference type="Gene3D" id="3.40.930.10">
    <property type="entry name" value="Mannitol-specific EII, Chain A"/>
    <property type="match status" value="1"/>
</dbReference>
<dbReference type="PROSITE" id="PS00372">
    <property type="entry name" value="PTS_EIIA_TYPE_2_HIS"/>
    <property type="match status" value="1"/>
</dbReference>
<organism evidence="2 3">
    <name type="scientific">Halochromatium salexigens</name>
    <name type="common">Chromatium salexigens</name>
    <dbReference type="NCBI Taxonomy" id="49447"/>
    <lineage>
        <taxon>Bacteria</taxon>
        <taxon>Pseudomonadati</taxon>
        <taxon>Pseudomonadota</taxon>
        <taxon>Gammaproteobacteria</taxon>
        <taxon>Chromatiales</taxon>
        <taxon>Chromatiaceae</taxon>
        <taxon>Halochromatium</taxon>
    </lineage>
</organism>
<keyword evidence="2" id="KW-0813">Transport</keyword>
<reference evidence="2" key="1">
    <citation type="submission" date="2017-05" db="EMBL/GenBank/DDBJ databases">
        <authorList>
            <person name="Imhoff J.F."/>
            <person name="Rahn T."/>
            <person name="Kuenzel S."/>
            <person name="Neulinger S.C."/>
        </authorList>
    </citation>
    <scope>NUCLEOTIDE SEQUENCE</scope>
    <source>
        <strain evidence="2">DSM 4395</strain>
    </source>
</reference>
<evidence type="ECO:0000259" key="1">
    <source>
        <dbReference type="PROSITE" id="PS51094"/>
    </source>
</evidence>
<reference evidence="2" key="2">
    <citation type="journal article" date="2020" name="Microorganisms">
        <title>Osmotic Adaptation and Compatible Solute Biosynthesis of Phototrophic Bacteria as Revealed from Genome Analyses.</title>
        <authorList>
            <person name="Imhoff J.F."/>
            <person name="Rahn T."/>
            <person name="Kunzel S."/>
            <person name="Keller A."/>
            <person name="Neulinger S.C."/>
        </authorList>
    </citation>
    <scope>NUCLEOTIDE SEQUENCE</scope>
    <source>
        <strain evidence="2">DSM 4395</strain>
    </source>
</reference>
<sequence length="148" mass="15839">MLPLTLITEPRIRCRVEVTSKKRLLESLAELLAPAGPQCSPSAVFDLLNERERLGSTGLGEGVALPHARIAGIDDSVGAFVQLEQGVSFDAPDDRPVDLAFGLLVPEAATEAHLGLLAGLAERFNDPRLRAALREAHDASTLLALLQR</sequence>
<feature type="domain" description="PTS EIIA type-2" evidence="1">
    <location>
        <begin position="5"/>
        <end position="148"/>
    </location>
</feature>
<accession>A0AAJ0UHX6</accession>
<dbReference type="GO" id="GO:0030295">
    <property type="term" value="F:protein kinase activator activity"/>
    <property type="evidence" value="ECO:0007669"/>
    <property type="project" value="TreeGrafter"/>
</dbReference>
<comment type="caution">
    <text evidence="2">The sequence shown here is derived from an EMBL/GenBank/DDBJ whole genome shotgun (WGS) entry which is preliminary data.</text>
</comment>
<dbReference type="EMBL" id="NHSF01000067">
    <property type="protein sequence ID" value="MBK5931641.1"/>
    <property type="molecule type" value="Genomic_DNA"/>
</dbReference>
<dbReference type="RefSeq" id="WP_201246472.1">
    <property type="nucleotide sequence ID" value="NZ_NHSF01000067.1"/>
</dbReference>
<keyword evidence="3" id="KW-1185">Reference proteome</keyword>
<dbReference type="InterPro" id="IPR051541">
    <property type="entry name" value="PTS_SugarTrans_NitroReg"/>
</dbReference>
<dbReference type="PROSITE" id="PS51094">
    <property type="entry name" value="PTS_EIIA_TYPE_2"/>
    <property type="match status" value="1"/>
</dbReference>
<dbReference type="SUPFAM" id="SSF55804">
    <property type="entry name" value="Phoshotransferase/anion transport protein"/>
    <property type="match status" value="1"/>
</dbReference>
<evidence type="ECO:0000313" key="2">
    <source>
        <dbReference type="EMBL" id="MBK5931641.1"/>
    </source>
</evidence>
<dbReference type="Pfam" id="PF00359">
    <property type="entry name" value="PTS_EIIA_2"/>
    <property type="match status" value="1"/>
</dbReference>
<evidence type="ECO:0000313" key="3">
    <source>
        <dbReference type="Proteomes" id="UP001296967"/>
    </source>
</evidence>
<name>A0AAJ0UHX6_HALSE</name>
<dbReference type="PANTHER" id="PTHR47738">
    <property type="entry name" value="PTS SYSTEM FRUCTOSE-LIKE EIIA COMPONENT-RELATED"/>
    <property type="match status" value="1"/>
</dbReference>
<dbReference type="Proteomes" id="UP001296967">
    <property type="component" value="Unassembled WGS sequence"/>
</dbReference>
<dbReference type="AlphaFoldDB" id="A0AAJ0UHX6"/>